<dbReference type="EMBL" id="KQ434847">
    <property type="protein sequence ID" value="KZC08462.1"/>
    <property type="molecule type" value="Genomic_DNA"/>
</dbReference>
<keyword evidence="2" id="KW-1185">Reference proteome</keyword>
<dbReference type="Proteomes" id="UP000076502">
    <property type="component" value="Unassembled WGS sequence"/>
</dbReference>
<reference evidence="1 2" key="1">
    <citation type="submission" date="2015-07" db="EMBL/GenBank/DDBJ databases">
        <title>The genome of Dufourea novaeangliae.</title>
        <authorList>
            <person name="Pan H."/>
            <person name="Kapheim K."/>
        </authorList>
    </citation>
    <scope>NUCLEOTIDE SEQUENCE [LARGE SCALE GENOMIC DNA]</scope>
    <source>
        <strain evidence="1">0120121106</strain>
        <tissue evidence="1">Whole body</tissue>
    </source>
</reference>
<accession>A0A154P9E4</accession>
<proteinExistence type="predicted"/>
<dbReference type="AlphaFoldDB" id="A0A154P9E4"/>
<evidence type="ECO:0000313" key="2">
    <source>
        <dbReference type="Proteomes" id="UP000076502"/>
    </source>
</evidence>
<organism evidence="1 2">
    <name type="scientific">Dufourea novaeangliae</name>
    <name type="common">Sweat bee</name>
    <dbReference type="NCBI Taxonomy" id="178035"/>
    <lineage>
        <taxon>Eukaryota</taxon>
        <taxon>Metazoa</taxon>
        <taxon>Ecdysozoa</taxon>
        <taxon>Arthropoda</taxon>
        <taxon>Hexapoda</taxon>
        <taxon>Insecta</taxon>
        <taxon>Pterygota</taxon>
        <taxon>Neoptera</taxon>
        <taxon>Endopterygota</taxon>
        <taxon>Hymenoptera</taxon>
        <taxon>Apocrita</taxon>
        <taxon>Aculeata</taxon>
        <taxon>Apoidea</taxon>
        <taxon>Anthophila</taxon>
        <taxon>Halictidae</taxon>
        <taxon>Rophitinae</taxon>
        <taxon>Dufourea</taxon>
    </lineage>
</organism>
<evidence type="ECO:0000313" key="1">
    <source>
        <dbReference type="EMBL" id="KZC08462.1"/>
    </source>
</evidence>
<gene>
    <name evidence="1" type="ORF">WN55_10661</name>
</gene>
<name>A0A154P9E4_DUFNO</name>
<sequence length="52" mass="5776">MQTNEFCRAGISCAFPKYTEPCQEIHTSGFIRSDTLWLAAGENRLSDIVGPL</sequence>
<protein>
    <submittedName>
        <fullName evidence="1">Uncharacterized protein</fullName>
    </submittedName>
</protein>